<accession>A0ABR3Y7R7</accession>
<reference evidence="1 2" key="1">
    <citation type="journal article" date="2024" name="Commun. Biol.">
        <title>Comparative genomic analysis of thermophilic fungi reveals convergent evolutionary adaptations and gene losses.</title>
        <authorList>
            <person name="Steindorff A.S."/>
            <person name="Aguilar-Pontes M.V."/>
            <person name="Robinson A.J."/>
            <person name="Andreopoulos B."/>
            <person name="LaButti K."/>
            <person name="Kuo A."/>
            <person name="Mondo S."/>
            <person name="Riley R."/>
            <person name="Otillar R."/>
            <person name="Haridas S."/>
            <person name="Lipzen A."/>
            <person name="Grimwood J."/>
            <person name="Schmutz J."/>
            <person name="Clum A."/>
            <person name="Reid I.D."/>
            <person name="Moisan M.C."/>
            <person name="Butler G."/>
            <person name="Nguyen T.T.M."/>
            <person name="Dewar K."/>
            <person name="Conant G."/>
            <person name="Drula E."/>
            <person name="Henrissat B."/>
            <person name="Hansel C."/>
            <person name="Singer S."/>
            <person name="Hutchinson M.I."/>
            <person name="de Vries R.P."/>
            <person name="Natvig D.O."/>
            <person name="Powell A.J."/>
            <person name="Tsang A."/>
            <person name="Grigoriev I.V."/>
        </authorList>
    </citation>
    <scope>NUCLEOTIDE SEQUENCE [LARGE SCALE GENOMIC DNA]</scope>
    <source>
        <strain evidence="1 2">ATCC 24622</strain>
    </source>
</reference>
<comment type="caution">
    <text evidence="1">The sequence shown here is derived from an EMBL/GenBank/DDBJ whole genome shotgun (WGS) entry which is preliminary data.</text>
</comment>
<organism evidence="1 2">
    <name type="scientific">Phialemonium thermophilum</name>
    <dbReference type="NCBI Taxonomy" id="223376"/>
    <lineage>
        <taxon>Eukaryota</taxon>
        <taxon>Fungi</taxon>
        <taxon>Dikarya</taxon>
        <taxon>Ascomycota</taxon>
        <taxon>Pezizomycotina</taxon>
        <taxon>Sordariomycetes</taxon>
        <taxon>Sordariomycetidae</taxon>
        <taxon>Cephalothecales</taxon>
        <taxon>Cephalothecaceae</taxon>
        <taxon>Phialemonium</taxon>
    </lineage>
</organism>
<evidence type="ECO:0000313" key="2">
    <source>
        <dbReference type="Proteomes" id="UP001586593"/>
    </source>
</evidence>
<keyword evidence="2" id="KW-1185">Reference proteome</keyword>
<dbReference type="EMBL" id="JAZHXJ010000005">
    <property type="protein sequence ID" value="KAL1883828.1"/>
    <property type="molecule type" value="Genomic_DNA"/>
</dbReference>
<evidence type="ECO:0000313" key="1">
    <source>
        <dbReference type="EMBL" id="KAL1883828.1"/>
    </source>
</evidence>
<protein>
    <submittedName>
        <fullName evidence="1">Uncharacterized protein</fullName>
    </submittedName>
</protein>
<name>A0ABR3Y7R7_9PEZI</name>
<gene>
    <name evidence="1" type="ORF">VTK73DRAFT_7616</name>
</gene>
<dbReference type="Proteomes" id="UP001586593">
    <property type="component" value="Unassembled WGS sequence"/>
</dbReference>
<sequence length="90" mass="9534">MDLNLVSSQWIRYLRSPLNSAARPLVFGKPLWTVGLGAAGISLIDLPTVTTPGRSSGTRKVAGLKSLRSSDWSSAIDGSAPLLHHKPGKV</sequence>
<proteinExistence type="predicted"/>